<dbReference type="InterPro" id="IPR038739">
    <property type="entry name" value="ARMC8/Vid28"/>
</dbReference>
<reference evidence="7" key="1">
    <citation type="submission" date="2022-03" db="EMBL/GenBank/DDBJ databases">
        <authorList>
            <person name="Legras J.-L."/>
            <person name="Devillers H."/>
            <person name="Grondin C."/>
        </authorList>
    </citation>
    <scope>NUCLEOTIDE SEQUENCE</scope>
    <source>
        <strain evidence="7">CLIB 1423</strain>
    </source>
</reference>
<dbReference type="PANTHER" id="PTHR15651:SF7">
    <property type="entry name" value="ARMADILLO REPEAT-CONTAINING PROTEIN 8"/>
    <property type="match status" value="1"/>
</dbReference>
<feature type="region of interest" description="Disordered" evidence="6">
    <location>
        <begin position="1009"/>
        <end position="1039"/>
    </location>
</feature>
<feature type="region of interest" description="Disordered" evidence="6">
    <location>
        <begin position="1114"/>
        <end position="1163"/>
    </location>
</feature>
<evidence type="ECO:0000256" key="5">
    <source>
        <dbReference type="ARBA" id="ARBA00023242"/>
    </source>
</evidence>
<evidence type="ECO:0000256" key="6">
    <source>
        <dbReference type="SAM" id="MobiDB-lite"/>
    </source>
</evidence>
<dbReference type="AlphaFoldDB" id="A0A9P0QLR1"/>
<evidence type="ECO:0000256" key="3">
    <source>
        <dbReference type="ARBA" id="ARBA00022490"/>
    </source>
</evidence>
<gene>
    <name evidence="7" type="ORF">CLIB1423_02S09978</name>
</gene>
<dbReference type="GO" id="GO:0005634">
    <property type="term" value="C:nucleus"/>
    <property type="evidence" value="ECO:0007669"/>
    <property type="project" value="UniProtKB-SubCell"/>
</dbReference>
<evidence type="ECO:0000256" key="1">
    <source>
        <dbReference type="ARBA" id="ARBA00004123"/>
    </source>
</evidence>
<name>A0A9P0QLR1_9ASCO</name>
<keyword evidence="3" id="KW-0963">Cytoplasm</keyword>
<comment type="subcellular location">
    <subcellularLocation>
        <location evidence="2">Cytoplasm</location>
    </subcellularLocation>
    <subcellularLocation>
        <location evidence="1">Nucleus</location>
    </subcellularLocation>
</comment>
<dbReference type="PANTHER" id="PTHR15651">
    <property type="entry name" value="ARMADILLO REPEAT-CONTAINING PROTEIN 8"/>
    <property type="match status" value="1"/>
</dbReference>
<evidence type="ECO:0000313" key="7">
    <source>
        <dbReference type="EMBL" id="CAH2350999.1"/>
    </source>
</evidence>
<evidence type="ECO:0000256" key="4">
    <source>
        <dbReference type="ARBA" id="ARBA00022737"/>
    </source>
</evidence>
<dbReference type="GO" id="GO:0005737">
    <property type="term" value="C:cytoplasm"/>
    <property type="evidence" value="ECO:0007669"/>
    <property type="project" value="UniProtKB-SubCell"/>
</dbReference>
<feature type="compositionally biased region" description="Acidic residues" evidence="6">
    <location>
        <begin position="1011"/>
        <end position="1039"/>
    </location>
</feature>
<proteinExistence type="predicted"/>
<dbReference type="OrthoDB" id="5559898at2759"/>
<organism evidence="7 8">
    <name type="scientific">[Candida] railenensis</name>
    <dbReference type="NCBI Taxonomy" id="45579"/>
    <lineage>
        <taxon>Eukaryota</taxon>
        <taxon>Fungi</taxon>
        <taxon>Dikarya</taxon>
        <taxon>Ascomycota</taxon>
        <taxon>Saccharomycotina</taxon>
        <taxon>Pichiomycetes</taxon>
        <taxon>Debaryomycetaceae</taxon>
        <taxon>Kurtzmaniella</taxon>
    </lineage>
</organism>
<dbReference type="GO" id="GO:0043161">
    <property type="term" value="P:proteasome-mediated ubiquitin-dependent protein catabolic process"/>
    <property type="evidence" value="ECO:0007669"/>
    <property type="project" value="TreeGrafter"/>
</dbReference>
<keyword evidence="8" id="KW-1185">Reference proteome</keyword>
<dbReference type="EMBL" id="CAKXYY010000002">
    <property type="protein sequence ID" value="CAH2350999.1"/>
    <property type="molecule type" value="Genomic_DNA"/>
</dbReference>
<comment type="caution">
    <text evidence="7">The sequence shown here is derived from an EMBL/GenBank/DDBJ whole genome shotgun (WGS) entry which is preliminary data.</text>
</comment>
<evidence type="ECO:0000256" key="2">
    <source>
        <dbReference type="ARBA" id="ARBA00004496"/>
    </source>
</evidence>
<protein>
    <submittedName>
        <fullName evidence="7">Uncharacterized protein</fullName>
    </submittedName>
</protein>
<dbReference type="GO" id="GO:0034657">
    <property type="term" value="C:GID complex"/>
    <property type="evidence" value="ECO:0007669"/>
    <property type="project" value="TreeGrafter"/>
</dbReference>
<evidence type="ECO:0000313" key="8">
    <source>
        <dbReference type="Proteomes" id="UP000837801"/>
    </source>
</evidence>
<accession>A0A9P0QLR1</accession>
<feature type="compositionally biased region" description="Basic and acidic residues" evidence="6">
    <location>
        <begin position="1114"/>
        <end position="1134"/>
    </location>
</feature>
<dbReference type="Proteomes" id="UP000837801">
    <property type="component" value="Unassembled WGS sequence"/>
</dbReference>
<sequence length="1186" mass="135848">MMSLSNIAELRASLIGNKDLKFKLFRDVETLSLLKSEFEMGMSSLVSTVQVNENDEEFIRSLDDLESRTVIIKMVCLFSQEVESSHAQILSSFQTSIGSITSYFKFYMEIVLPLVYQRGRKWKVDLIEKFERISSDLLDILLALLSHRRYSSRLNGEVSKVLWRWVTTLSVIIPNDNANGNTTSNVNELNNIVEDEALFLKSLKLVPLLLFDTESKDARDEFNFNVSMDGADDDSVRIVTLLSVLIGRLGRECDKIYSCHFPGEQMKDPDEAKLDLATFNDPNLPNIEPSIEYFKKNIQIETLLGLICCIAQIFSFLKESNFNISGTEQTENSIGILPPKVYLSLLLLLKYENIKLNLVTLNLIYFFLNNLTIENKLPLELVFKNYQKLFPRINELISTDEANDRAVIPLLLLSPCKILAQLCTNYPLMNNDLRRGNLEIKLIGILESLFETSPQIKLFKTLKKSSMGSQKIVDFGKLASGGGGLSFDDKGITNLPDLMLLLSVYCSKKEEYRSRIVATGKNNGDNYKRCVSIIIFEIIDNYRFLLSQIQMIHMKIRHGKNTVADLQLLGKLLSIMTSLLNDSIYTNTLYLIRSLSRSVALLRTFFVKCNSYPSSFKKVDRKIASSGSVSGSTTTSNIISAVPSANSFERNSTEGGFTDNLLHILKGIENCSLILNYYNDSVSYTDSIVTISRTMISNKSILLKILANLVLDFSSLRFNIIRNEEVLDILIKIFKNSSKPHKIDEYKSREEVQLEANTIQYNILQVLQNYTFNENDENKAKLMELYKFECIFEKIAYGLGIDDDEILSLDDTVKELRLQQKVHSFDVLRNLTSGSQYFCQRIQKEYSDWKKQRAGFAHIGWYSFLYKNLSQGLEIYGLESGYDIDDDFTLMELCKNESYTSLLLAINYIEDHKYTNIENFKENLRNREKIFHLWLKFLSLNIPKDFEQDLDINVVVNMNNNLSLIQVSICWIIINLTWKNEIFGSRRTDSVQFKIYDTISIGRVNDRIDIDSEDDDEDDDDDDENNGVNDEDENAEQDSILEEGKKDYDLFTSASNRAMFLRGFGFLTVLDHLVKRLNGGHSKFKGSERFDSIMGNDLLEKARSAKNQILELTGGKRLETRRRDSSTSKKESEAKPGSQRTVRPDVNRGGEGYGYETDSEQEYVDTMENNDSDMEGVEEFDEYWVR</sequence>
<keyword evidence="5" id="KW-0539">Nucleus</keyword>
<keyword evidence="4" id="KW-0677">Repeat</keyword>